<dbReference type="InterPro" id="IPR006158">
    <property type="entry name" value="Cobalamin-bd"/>
</dbReference>
<dbReference type="InterPro" id="IPR023404">
    <property type="entry name" value="rSAM_horseshoe"/>
</dbReference>
<dbReference type="Pfam" id="PF13282">
    <property type="entry name" value="DUF4070"/>
    <property type="match status" value="1"/>
</dbReference>
<dbReference type="SFLD" id="SFLDS00029">
    <property type="entry name" value="Radical_SAM"/>
    <property type="match status" value="1"/>
</dbReference>
<comment type="caution">
    <text evidence="8">The sequence shown here is derived from an EMBL/GenBank/DDBJ whole genome shotgun (WGS) entry which is preliminary data.</text>
</comment>
<protein>
    <submittedName>
        <fullName evidence="8">Radical SAM superfamily protein</fullName>
    </submittedName>
</protein>
<dbReference type="SUPFAM" id="SSF102114">
    <property type="entry name" value="Radical SAM enzymes"/>
    <property type="match status" value="1"/>
</dbReference>
<keyword evidence="9" id="KW-1185">Reference proteome</keyword>
<dbReference type="GO" id="GO:0051539">
    <property type="term" value="F:4 iron, 4 sulfur cluster binding"/>
    <property type="evidence" value="ECO:0007669"/>
    <property type="project" value="UniProtKB-KW"/>
</dbReference>
<dbReference type="SMART" id="SM00729">
    <property type="entry name" value="Elp3"/>
    <property type="match status" value="1"/>
</dbReference>
<evidence type="ECO:0000256" key="1">
    <source>
        <dbReference type="ARBA" id="ARBA00001966"/>
    </source>
</evidence>
<dbReference type="Gene3D" id="3.80.30.20">
    <property type="entry name" value="tm_1862 like domain"/>
    <property type="match status" value="1"/>
</dbReference>
<dbReference type="SFLD" id="SFLDG01082">
    <property type="entry name" value="B12-binding_domain_containing"/>
    <property type="match status" value="1"/>
</dbReference>
<evidence type="ECO:0000313" key="8">
    <source>
        <dbReference type="EMBL" id="TWT92486.1"/>
    </source>
</evidence>
<organism evidence="8 9">
    <name type="scientific">Neorhodopirellula pilleata</name>
    <dbReference type="NCBI Taxonomy" id="2714738"/>
    <lineage>
        <taxon>Bacteria</taxon>
        <taxon>Pseudomonadati</taxon>
        <taxon>Planctomycetota</taxon>
        <taxon>Planctomycetia</taxon>
        <taxon>Pirellulales</taxon>
        <taxon>Pirellulaceae</taxon>
        <taxon>Neorhodopirellula</taxon>
    </lineage>
</organism>
<dbReference type="InterPro" id="IPR034530">
    <property type="entry name" value="HpnP-like"/>
</dbReference>
<dbReference type="SFLD" id="SFLDF00303">
    <property type="entry name" value="hopanoid_C2-methyltransferase"/>
    <property type="match status" value="1"/>
</dbReference>
<comment type="cofactor">
    <cofactor evidence="1">
        <name>[4Fe-4S] cluster</name>
        <dbReference type="ChEBI" id="CHEBI:49883"/>
    </cofactor>
</comment>
<evidence type="ECO:0000256" key="6">
    <source>
        <dbReference type="SAM" id="MobiDB-lite"/>
    </source>
</evidence>
<keyword evidence="5" id="KW-0411">Iron-sulfur</keyword>
<dbReference type="EMBL" id="SJPM01000011">
    <property type="protein sequence ID" value="TWT92486.1"/>
    <property type="molecule type" value="Genomic_DNA"/>
</dbReference>
<keyword evidence="2" id="KW-0949">S-adenosyl-L-methionine</keyword>
<evidence type="ECO:0000259" key="7">
    <source>
        <dbReference type="PROSITE" id="PS51918"/>
    </source>
</evidence>
<keyword evidence="4" id="KW-0408">Iron</keyword>
<dbReference type="SFLD" id="SFLDG01123">
    <property type="entry name" value="methyltransferase_(Class_B)"/>
    <property type="match status" value="1"/>
</dbReference>
<dbReference type="InterPro" id="IPR025274">
    <property type="entry name" value="DUF4070"/>
</dbReference>
<dbReference type="GO" id="GO:0003824">
    <property type="term" value="F:catalytic activity"/>
    <property type="evidence" value="ECO:0007669"/>
    <property type="project" value="InterPro"/>
</dbReference>
<evidence type="ECO:0000256" key="3">
    <source>
        <dbReference type="ARBA" id="ARBA00022723"/>
    </source>
</evidence>
<dbReference type="PROSITE" id="PS51918">
    <property type="entry name" value="RADICAL_SAM"/>
    <property type="match status" value="1"/>
</dbReference>
<proteinExistence type="predicted"/>
<evidence type="ECO:0000313" key="9">
    <source>
        <dbReference type="Proteomes" id="UP000316213"/>
    </source>
</evidence>
<feature type="region of interest" description="Disordered" evidence="6">
    <location>
        <begin position="656"/>
        <end position="676"/>
    </location>
</feature>
<evidence type="ECO:0000256" key="5">
    <source>
        <dbReference type="ARBA" id="ARBA00023014"/>
    </source>
</evidence>
<accession>A0A5C5ZZA6</accession>
<dbReference type="AlphaFoldDB" id="A0A5C5ZZA6"/>
<dbReference type="InterPro" id="IPR051198">
    <property type="entry name" value="BchE-like"/>
</dbReference>
<dbReference type="GO" id="GO:0005829">
    <property type="term" value="C:cytosol"/>
    <property type="evidence" value="ECO:0007669"/>
    <property type="project" value="TreeGrafter"/>
</dbReference>
<dbReference type="Proteomes" id="UP000316213">
    <property type="component" value="Unassembled WGS sequence"/>
</dbReference>
<dbReference type="Pfam" id="PF02310">
    <property type="entry name" value="B12-binding"/>
    <property type="match status" value="1"/>
</dbReference>
<dbReference type="PANTHER" id="PTHR43409:SF3">
    <property type="entry name" value="HYPOTHETICAL METHYLTRANSFERASE"/>
    <property type="match status" value="1"/>
</dbReference>
<dbReference type="PANTHER" id="PTHR43409">
    <property type="entry name" value="ANAEROBIC MAGNESIUM-PROTOPORPHYRIN IX MONOMETHYL ESTER CYCLASE-RELATED"/>
    <property type="match status" value="1"/>
</dbReference>
<feature type="domain" description="Radical SAM core" evidence="7">
    <location>
        <begin position="286"/>
        <end position="515"/>
    </location>
</feature>
<evidence type="ECO:0000256" key="4">
    <source>
        <dbReference type="ARBA" id="ARBA00023004"/>
    </source>
</evidence>
<reference evidence="8 9" key="1">
    <citation type="submission" date="2019-02" db="EMBL/GenBank/DDBJ databases">
        <title>Deep-cultivation of Planctomycetes and their phenomic and genomic characterization uncovers novel biology.</title>
        <authorList>
            <person name="Wiegand S."/>
            <person name="Jogler M."/>
            <person name="Boedeker C."/>
            <person name="Pinto D."/>
            <person name="Vollmers J."/>
            <person name="Rivas-Marin E."/>
            <person name="Kohn T."/>
            <person name="Peeters S.H."/>
            <person name="Heuer A."/>
            <person name="Rast P."/>
            <person name="Oberbeckmann S."/>
            <person name="Bunk B."/>
            <person name="Jeske O."/>
            <person name="Meyerdierks A."/>
            <person name="Storesund J.E."/>
            <person name="Kallscheuer N."/>
            <person name="Luecker S."/>
            <person name="Lage O.M."/>
            <person name="Pohl T."/>
            <person name="Merkel B.J."/>
            <person name="Hornburger P."/>
            <person name="Mueller R.-W."/>
            <person name="Bruemmer F."/>
            <person name="Labrenz M."/>
            <person name="Spormann A.M."/>
            <person name="Op Den Camp H."/>
            <person name="Overmann J."/>
            <person name="Amann R."/>
            <person name="Jetten M.S.M."/>
            <person name="Mascher T."/>
            <person name="Medema M.H."/>
            <person name="Devos D.P."/>
            <person name="Kaster A.-K."/>
            <person name="Ovreas L."/>
            <person name="Rohde M."/>
            <person name="Galperin M.Y."/>
            <person name="Jogler C."/>
        </authorList>
    </citation>
    <scope>NUCLEOTIDE SEQUENCE [LARGE SCALE GENOMIC DNA]</scope>
    <source>
        <strain evidence="8 9">Pla100</strain>
    </source>
</reference>
<sequence length="687" mass="78331">MWFLITEIFAGWAAVESGCKKDGIRVNHVRQRWSWTIVIADRSAAAHPSCLFGFAFLNKRSSLLGGILTEVKIQPTDSCLEMVIMQTLPESTACLSSIDPEQSIAGPLGFPHELPNGLDHPDKKLRCLLIQPRFEQTNYWNFVESARAIGAKATAPPLGLMTVAALLPQTWEFELVDLNVGPLEQSSWDRADLICTGGMLPQQPGILELVRRANCEGKFVVVGGPDPTSQPQIYHEADAVVMGEGELTIPMWLDAWRAGNPRGVFESPLKPDVTQTPTPRFDLVRFDDYLHVGVQSSRGCPYNCEFCDIIELFGRRPRVKKPEQFLAELQKLYDLGYRGWVDFTDDNFIGNRKLIKPLLVALKQWNEEHNYPFVFSTEASVNLADDIELLELMRDVQFRYVFLGIESPDEETLIHTQKRINTVHPIIERVRTIYDYGISVAAGLIIGFDTDKPGTDKPMIRFIQESGISLSMIGLLSALPNTQLTRRLTKERRLIDSNHRWIDDPNAKYELRSLESKDQTISGLNFVTTRDRVEIYRELHNIIEAVYSPKAFMDRVIDTTKRLKIQNKHIPDAWEFKRMFKGFRTIAWRMLADRRTRWLYMRNFIQAAMMGPTKFEYAHTITGSFLHFDAQTQKMLVALRQSIDFAENHAEYPRSVHDIPPLMNEPPDSSLPLAPVTSCREPINHAS</sequence>
<dbReference type="InterPro" id="IPR034466">
    <property type="entry name" value="Methyltransferase_Class_B"/>
</dbReference>
<dbReference type="Pfam" id="PF04055">
    <property type="entry name" value="Radical_SAM"/>
    <property type="match status" value="1"/>
</dbReference>
<dbReference type="InterPro" id="IPR006638">
    <property type="entry name" value="Elp3/MiaA/NifB-like_rSAM"/>
</dbReference>
<dbReference type="GO" id="GO:0031419">
    <property type="term" value="F:cobalamin binding"/>
    <property type="evidence" value="ECO:0007669"/>
    <property type="project" value="InterPro"/>
</dbReference>
<dbReference type="Gene3D" id="3.40.50.280">
    <property type="entry name" value="Cobalamin-binding domain"/>
    <property type="match status" value="1"/>
</dbReference>
<dbReference type="GO" id="GO:0046872">
    <property type="term" value="F:metal ion binding"/>
    <property type="evidence" value="ECO:0007669"/>
    <property type="project" value="UniProtKB-KW"/>
</dbReference>
<dbReference type="InterPro" id="IPR007197">
    <property type="entry name" value="rSAM"/>
</dbReference>
<gene>
    <name evidence="8" type="ORF">Pla100_45040</name>
</gene>
<name>A0A5C5ZZA6_9BACT</name>
<evidence type="ECO:0000256" key="2">
    <source>
        <dbReference type="ARBA" id="ARBA00022691"/>
    </source>
</evidence>
<keyword evidence="3" id="KW-0479">Metal-binding</keyword>
<dbReference type="InterPro" id="IPR058240">
    <property type="entry name" value="rSAM_sf"/>
</dbReference>